<dbReference type="Gene3D" id="3.40.50.720">
    <property type="entry name" value="NAD(P)-binding Rossmann-like Domain"/>
    <property type="match status" value="1"/>
</dbReference>
<dbReference type="Proteomes" id="UP000288794">
    <property type="component" value="Unassembled WGS sequence"/>
</dbReference>
<organism evidence="5 6">
    <name type="scientific">[Pantoea] beijingensis</name>
    <dbReference type="NCBI Taxonomy" id="1324864"/>
    <lineage>
        <taxon>Bacteria</taxon>
        <taxon>Pseudomonadati</taxon>
        <taxon>Pseudomonadota</taxon>
        <taxon>Gammaproteobacteria</taxon>
        <taxon>Enterobacterales</taxon>
        <taxon>Erwiniaceae</taxon>
        <taxon>Erwinia</taxon>
    </lineage>
</organism>
<name>A0A443IE37_9GAMM</name>
<dbReference type="SUPFAM" id="SSF51735">
    <property type="entry name" value="NAD(P)-binding Rossmann-fold domains"/>
    <property type="match status" value="1"/>
</dbReference>
<evidence type="ECO:0000259" key="4">
    <source>
        <dbReference type="SMART" id="SM00822"/>
    </source>
</evidence>
<accession>A0A443IE37</accession>
<evidence type="ECO:0000256" key="1">
    <source>
        <dbReference type="ARBA" id="ARBA00006484"/>
    </source>
</evidence>
<gene>
    <name evidence="5" type="ORF">ED28_08115</name>
</gene>
<comment type="similarity">
    <text evidence="1 3">Belongs to the short-chain dehydrogenases/reductases (SDR) family.</text>
</comment>
<dbReference type="CDD" id="cd05374">
    <property type="entry name" value="17beta-HSD-like_SDR_c"/>
    <property type="match status" value="1"/>
</dbReference>
<dbReference type="PANTHER" id="PTHR43976:SF16">
    <property type="entry name" value="SHORT-CHAIN DEHYDROGENASE_REDUCTASE FAMILY PROTEIN"/>
    <property type="match status" value="1"/>
</dbReference>
<dbReference type="InterPro" id="IPR057326">
    <property type="entry name" value="KR_dom"/>
</dbReference>
<protein>
    <submittedName>
        <fullName evidence="5">Short-chain dehydrogenase</fullName>
    </submittedName>
</protein>
<comment type="caution">
    <text evidence="5">The sequence shown here is derived from an EMBL/GenBank/DDBJ whole genome shotgun (WGS) entry which is preliminary data.</text>
</comment>
<evidence type="ECO:0000256" key="3">
    <source>
        <dbReference type="RuleBase" id="RU000363"/>
    </source>
</evidence>
<evidence type="ECO:0000256" key="2">
    <source>
        <dbReference type="ARBA" id="ARBA00023002"/>
    </source>
</evidence>
<dbReference type="Pfam" id="PF00106">
    <property type="entry name" value="adh_short"/>
    <property type="match status" value="1"/>
</dbReference>
<evidence type="ECO:0000313" key="5">
    <source>
        <dbReference type="EMBL" id="RWR02335.1"/>
    </source>
</evidence>
<dbReference type="RefSeq" id="WP_128176893.1">
    <property type="nucleotide sequence ID" value="NZ_CP071409.1"/>
</dbReference>
<proteinExistence type="inferred from homology"/>
<dbReference type="InterPro" id="IPR020904">
    <property type="entry name" value="Sc_DH/Rdtase_CS"/>
</dbReference>
<dbReference type="PROSITE" id="PS00061">
    <property type="entry name" value="ADH_SHORT"/>
    <property type="match status" value="1"/>
</dbReference>
<dbReference type="InterPro" id="IPR036291">
    <property type="entry name" value="NAD(P)-bd_dom_sf"/>
</dbReference>
<dbReference type="InterPro" id="IPR051911">
    <property type="entry name" value="SDR_oxidoreductase"/>
</dbReference>
<dbReference type="GO" id="GO:0016491">
    <property type="term" value="F:oxidoreductase activity"/>
    <property type="evidence" value="ECO:0007669"/>
    <property type="project" value="UniProtKB-KW"/>
</dbReference>
<keyword evidence="6" id="KW-1185">Reference proteome</keyword>
<dbReference type="PANTHER" id="PTHR43976">
    <property type="entry name" value="SHORT CHAIN DEHYDROGENASE"/>
    <property type="match status" value="1"/>
</dbReference>
<dbReference type="SMART" id="SM00822">
    <property type="entry name" value="PKS_KR"/>
    <property type="match status" value="1"/>
</dbReference>
<dbReference type="PRINTS" id="PR00081">
    <property type="entry name" value="GDHRDH"/>
</dbReference>
<reference evidence="5 6" key="1">
    <citation type="submission" date="2014-04" db="EMBL/GenBank/DDBJ databases">
        <title>Draft genome sequence of Pantoea beijingensis strain LMG 27579, an emerging pathogen to Pleurotus eryngii with potential industrial application.</title>
        <authorList>
            <person name="Xu F."/>
            <person name="Liu Y."/>
            <person name="Wang S."/>
            <person name="Yin Y."/>
            <person name="Ma Y."/>
            <person name="Zhao S."/>
            <person name="Rong C."/>
        </authorList>
    </citation>
    <scope>NUCLEOTIDE SEQUENCE [LARGE SCALE GENOMIC DNA]</scope>
    <source>
        <strain evidence="5 6">LMG 27579</strain>
    </source>
</reference>
<dbReference type="InterPro" id="IPR002347">
    <property type="entry name" value="SDR_fam"/>
</dbReference>
<dbReference type="EMBL" id="JMEE01000023">
    <property type="protein sequence ID" value="RWR02335.1"/>
    <property type="molecule type" value="Genomic_DNA"/>
</dbReference>
<sequence>MSQIAKTWYITGASKGIGQSLVRSLLDNGANVVATSRTLSSLVDQFGPASDTFLPLQVDLVDESSVKASIEQTIARFGRIDVIVNNAGYGLQGTLEGITDAELRNNFEVNVFAPAHVLRHTLPHLRKQRSGHFFNVGSIAGFQGGYAGWGVYAATKFAIAGLTEALAAEAAEFGIKSTLVYPGPVRTEFLSSGSLVISEKRIPEYTAAQDLLDLHMNEIAGTQAGDPDKLALMIIQAAEAPKAPVHLFAGKIANDLALQKLAAVEKDIAEWREVSDATDFPE</sequence>
<feature type="domain" description="Ketoreductase" evidence="4">
    <location>
        <begin position="6"/>
        <end position="174"/>
    </location>
</feature>
<dbReference type="PRINTS" id="PR00080">
    <property type="entry name" value="SDRFAMILY"/>
</dbReference>
<evidence type="ECO:0000313" key="6">
    <source>
        <dbReference type="Proteomes" id="UP000288794"/>
    </source>
</evidence>
<keyword evidence="2" id="KW-0560">Oxidoreductase</keyword>
<dbReference type="AlphaFoldDB" id="A0A443IE37"/>